<evidence type="ECO:0000313" key="3">
    <source>
        <dbReference type="Proteomes" id="UP000323188"/>
    </source>
</evidence>
<gene>
    <name evidence="2" type="ORF">F0361_11155</name>
</gene>
<feature type="transmembrane region" description="Helical" evidence="1">
    <location>
        <begin position="92"/>
        <end position="123"/>
    </location>
</feature>
<accession>A0A5B2TQF9</accession>
<dbReference type="AlphaFoldDB" id="A0A5B2TQF9"/>
<name>A0A5B2TQF9_9FLAO</name>
<keyword evidence="1" id="KW-1133">Transmembrane helix</keyword>
<dbReference type="Proteomes" id="UP000323188">
    <property type="component" value="Unassembled WGS sequence"/>
</dbReference>
<keyword evidence="1" id="KW-0812">Transmembrane</keyword>
<organism evidence="2 3">
    <name type="scientific">Maribacter flavus</name>
    <dbReference type="NCBI Taxonomy" id="1658664"/>
    <lineage>
        <taxon>Bacteria</taxon>
        <taxon>Pseudomonadati</taxon>
        <taxon>Bacteroidota</taxon>
        <taxon>Flavobacteriia</taxon>
        <taxon>Flavobacteriales</taxon>
        <taxon>Flavobacteriaceae</taxon>
        <taxon>Maribacter</taxon>
    </lineage>
</organism>
<comment type="caution">
    <text evidence="2">The sequence shown here is derived from an EMBL/GenBank/DDBJ whole genome shotgun (WGS) entry which is preliminary data.</text>
</comment>
<feature type="transmembrane region" description="Helical" evidence="1">
    <location>
        <begin position="135"/>
        <end position="160"/>
    </location>
</feature>
<dbReference type="EMBL" id="VUOE01000002">
    <property type="protein sequence ID" value="KAA2216554.1"/>
    <property type="molecule type" value="Genomic_DNA"/>
</dbReference>
<evidence type="ECO:0000256" key="1">
    <source>
        <dbReference type="SAM" id="Phobius"/>
    </source>
</evidence>
<keyword evidence="1" id="KW-0472">Membrane</keyword>
<evidence type="ECO:0008006" key="4">
    <source>
        <dbReference type="Google" id="ProtNLM"/>
    </source>
</evidence>
<reference evidence="2 3" key="1">
    <citation type="submission" date="2019-09" db="EMBL/GenBank/DDBJ databases">
        <authorList>
            <person name="Khan S.A."/>
            <person name="Jeon C.O."/>
            <person name="Chun B.H."/>
            <person name="Jeong S.E."/>
        </authorList>
    </citation>
    <scope>NUCLEOTIDE SEQUENCE [LARGE SCALE GENOMIC DNA]</scope>
    <source>
        <strain evidence="2 3">KCTC 42508</strain>
    </source>
</reference>
<proteinExistence type="predicted"/>
<evidence type="ECO:0000313" key="2">
    <source>
        <dbReference type="EMBL" id="KAA2216554.1"/>
    </source>
</evidence>
<dbReference type="RefSeq" id="WP_154918694.1">
    <property type="nucleotide sequence ID" value="NZ_VUOE01000002.1"/>
</dbReference>
<feature type="transmembrane region" description="Helical" evidence="1">
    <location>
        <begin position="52"/>
        <end position="72"/>
    </location>
</feature>
<protein>
    <recommendedName>
        <fullName evidence="4">General secretion pathway protein</fullName>
    </recommendedName>
</protein>
<sequence length="161" mass="18196">MIFLLKIALILGLALIFLQDLRNREVWWFLFPLVAFLMGGIHLLSSDFEVTLSHFLINSIVITIIVAVLGLYTRFIHRKTFLNVSFGLGDLLFFYAFALGFPTVTFIILFVASILVALLWSLVYLNRNSKGTIPLAGLMSSFLILVYASSFFMSTTTLFII</sequence>
<feature type="transmembrane region" description="Helical" evidence="1">
    <location>
        <begin position="28"/>
        <end position="45"/>
    </location>
</feature>